<dbReference type="RefSeq" id="WP_090081897.1">
    <property type="nucleotide sequence ID" value="NZ_FOMR01000002.1"/>
</dbReference>
<accession>A0A1I1TRB0</accession>
<evidence type="ECO:0000313" key="1">
    <source>
        <dbReference type="EMBL" id="SFD61137.1"/>
    </source>
</evidence>
<evidence type="ECO:0008006" key="3">
    <source>
        <dbReference type="Google" id="ProtNLM"/>
    </source>
</evidence>
<keyword evidence="2" id="KW-1185">Reference proteome</keyword>
<dbReference type="Pfam" id="PF11167">
    <property type="entry name" value="DUF2953"/>
    <property type="match status" value="1"/>
</dbReference>
<protein>
    <recommendedName>
        <fullName evidence="3">DUF2953 domain-containing protein</fullName>
    </recommendedName>
</protein>
<name>A0A1I1TRB0_9BACI</name>
<dbReference type="AlphaFoldDB" id="A0A1I1TRB0"/>
<dbReference type="InterPro" id="IPR021338">
    <property type="entry name" value="DUF2953"/>
</dbReference>
<dbReference type="STRING" id="640948.SAMN05216238_102408"/>
<reference evidence="2" key="1">
    <citation type="submission" date="2016-10" db="EMBL/GenBank/DDBJ databases">
        <authorList>
            <person name="Varghese N."/>
            <person name="Submissions S."/>
        </authorList>
    </citation>
    <scope>NUCLEOTIDE SEQUENCE [LARGE SCALE GENOMIC DNA]</scope>
    <source>
        <strain evidence="2">DSM 22530</strain>
    </source>
</reference>
<dbReference type="Proteomes" id="UP000199474">
    <property type="component" value="Unassembled WGS sequence"/>
</dbReference>
<sequence length="192" mass="21809">MVLGLICVVAVIVLLAVILLRLKIECSIILDNNQQTLWLAVYYFRIRIFERTVDLSEETKDQNQSIEETLAMLHKMSKNFVQWLRSFQEISTIILGKLRFETLSWRTEVGLGNAHTTGIATGGVWSVKGMAMGLLLSKSHFYRKPALDVVPLFNQKQIESKVNCMISIRTGQAIVALLKIIQKYPKNQEATI</sequence>
<dbReference type="OrthoDB" id="1683589at2"/>
<proteinExistence type="predicted"/>
<evidence type="ECO:0000313" key="2">
    <source>
        <dbReference type="Proteomes" id="UP000199474"/>
    </source>
</evidence>
<gene>
    <name evidence="1" type="ORF">SAMN05216238_102408</name>
</gene>
<dbReference type="EMBL" id="FOMR01000002">
    <property type="protein sequence ID" value="SFD61137.1"/>
    <property type="molecule type" value="Genomic_DNA"/>
</dbReference>
<organism evidence="1 2">
    <name type="scientific">Lentibacillus persicus</name>
    <dbReference type="NCBI Taxonomy" id="640948"/>
    <lineage>
        <taxon>Bacteria</taxon>
        <taxon>Bacillati</taxon>
        <taxon>Bacillota</taxon>
        <taxon>Bacilli</taxon>
        <taxon>Bacillales</taxon>
        <taxon>Bacillaceae</taxon>
        <taxon>Lentibacillus</taxon>
    </lineage>
</organism>